<feature type="signal peptide" evidence="2">
    <location>
        <begin position="1"/>
        <end position="22"/>
    </location>
</feature>
<feature type="compositionally biased region" description="Basic and acidic residues" evidence="1">
    <location>
        <begin position="61"/>
        <end position="76"/>
    </location>
</feature>
<name>A0A8S1IT30_9CHLO</name>
<keyword evidence="2" id="KW-0732">Signal</keyword>
<feature type="region of interest" description="Disordered" evidence="1">
    <location>
        <begin position="25"/>
        <end position="110"/>
    </location>
</feature>
<organism evidence="3 4">
    <name type="scientific">Ostreobium quekettii</name>
    <dbReference type="NCBI Taxonomy" id="121088"/>
    <lineage>
        <taxon>Eukaryota</taxon>
        <taxon>Viridiplantae</taxon>
        <taxon>Chlorophyta</taxon>
        <taxon>core chlorophytes</taxon>
        <taxon>Ulvophyceae</taxon>
        <taxon>TCBD clade</taxon>
        <taxon>Bryopsidales</taxon>
        <taxon>Ostreobineae</taxon>
        <taxon>Ostreobiaceae</taxon>
        <taxon>Ostreobium</taxon>
    </lineage>
</organism>
<dbReference type="EMBL" id="CAJHUC010000650">
    <property type="protein sequence ID" value="CAD7697378.1"/>
    <property type="molecule type" value="Genomic_DNA"/>
</dbReference>
<comment type="caution">
    <text evidence="3">The sequence shown here is derived from an EMBL/GenBank/DDBJ whole genome shotgun (WGS) entry which is preliminary data.</text>
</comment>
<accession>A0A8S1IT30</accession>
<evidence type="ECO:0000313" key="3">
    <source>
        <dbReference type="EMBL" id="CAD7697378.1"/>
    </source>
</evidence>
<feature type="region of interest" description="Disordered" evidence="1">
    <location>
        <begin position="251"/>
        <end position="303"/>
    </location>
</feature>
<proteinExistence type="predicted"/>
<dbReference type="Proteomes" id="UP000708148">
    <property type="component" value="Unassembled WGS sequence"/>
</dbReference>
<protein>
    <submittedName>
        <fullName evidence="3">Uncharacterized protein</fullName>
    </submittedName>
</protein>
<sequence length="355" mass="38591">MRFRRAAVAASLLLVCCQIADSAAQGDGDAGYGSKHGKPTPPPIPQAAPKLPRPRCLTPEGEPRDFEDLVRLECRRPSPPPLPPPKDKSGGTPPPPTGLTITKTEPPGYEDISDCEQGVTIRELQRNIINATDQRCVAQILIQTGSVGGIEGGFRIDPDFNFRPNCGKREFDPDVVALKGVLLGLLQGVPDNASTLDKVVDGVVPSFTPSDETVKTDKYKDKKFMSVDRDAFAELLRNRTLLLEAFNEDANNSPPCYKPPPPPPPKKYPSPSPPPKKYSSPSPPPKKYPSPSPPPPPTYEAGAGRRLLSGRRPLDGTFFGSSARRLQCADCDNADSFPCAYCWQQDICGDLYWCQ</sequence>
<dbReference type="AlphaFoldDB" id="A0A8S1IT30"/>
<reference evidence="3" key="1">
    <citation type="submission" date="2020-12" db="EMBL/GenBank/DDBJ databases">
        <authorList>
            <person name="Iha C."/>
        </authorList>
    </citation>
    <scope>NUCLEOTIDE SEQUENCE</scope>
</reference>
<gene>
    <name evidence="3" type="ORF">OSTQU699_LOCUS2739</name>
</gene>
<evidence type="ECO:0000256" key="2">
    <source>
        <dbReference type="SAM" id="SignalP"/>
    </source>
</evidence>
<feature type="compositionally biased region" description="Pro residues" evidence="1">
    <location>
        <begin position="256"/>
        <end position="298"/>
    </location>
</feature>
<feature type="chain" id="PRO_5035860987" evidence="2">
    <location>
        <begin position="23"/>
        <end position="355"/>
    </location>
</feature>
<evidence type="ECO:0000313" key="4">
    <source>
        <dbReference type="Proteomes" id="UP000708148"/>
    </source>
</evidence>
<evidence type="ECO:0000256" key="1">
    <source>
        <dbReference type="SAM" id="MobiDB-lite"/>
    </source>
</evidence>
<keyword evidence="4" id="KW-1185">Reference proteome</keyword>